<dbReference type="Pfam" id="PF16077">
    <property type="entry name" value="Spaetzle"/>
    <property type="match status" value="1"/>
</dbReference>
<dbReference type="AlphaFoldDB" id="A0A9R0D3I9"/>
<dbReference type="InterPro" id="IPR029034">
    <property type="entry name" value="Cystine-knot_cytokine"/>
</dbReference>
<feature type="chain" id="PRO_5040516132" evidence="1">
    <location>
        <begin position="22"/>
        <end position="185"/>
    </location>
</feature>
<dbReference type="OrthoDB" id="7441557at2759"/>
<dbReference type="RefSeq" id="XP_035438734.1">
    <property type="nucleotide sequence ID" value="XM_035582841.2"/>
</dbReference>
<keyword evidence="1" id="KW-0732">Signal</keyword>
<proteinExistence type="predicted"/>
<accession>A0A9R0D3I9</accession>
<gene>
    <name evidence="4" type="primary">LOC118268376</name>
</gene>
<evidence type="ECO:0000259" key="2">
    <source>
        <dbReference type="Pfam" id="PF16077"/>
    </source>
</evidence>
<evidence type="ECO:0000313" key="4">
    <source>
        <dbReference type="RefSeq" id="XP_035438734.1"/>
    </source>
</evidence>
<dbReference type="InterPro" id="IPR032104">
    <property type="entry name" value="Spaetzle"/>
</dbReference>
<reference evidence="4" key="1">
    <citation type="submission" date="2025-08" db="UniProtKB">
        <authorList>
            <consortium name="RefSeq"/>
        </authorList>
    </citation>
    <scope>IDENTIFICATION</scope>
    <source>
        <tissue evidence="4">Whole larval tissue</tissue>
    </source>
</reference>
<evidence type="ECO:0000256" key="1">
    <source>
        <dbReference type="SAM" id="SignalP"/>
    </source>
</evidence>
<name>A0A9R0D3I9_SPOFR</name>
<dbReference type="SUPFAM" id="SSF57501">
    <property type="entry name" value="Cystine-knot cytokines"/>
    <property type="match status" value="1"/>
</dbReference>
<dbReference type="Proteomes" id="UP000829999">
    <property type="component" value="Chromosome 29"/>
</dbReference>
<feature type="signal peptide" evidence="1">
    <location>
        <begin position="1"/>
        <end position="21"/>
    </location>
</feature>
<dbReference type="GeneID" id="118268376"/>
<organism evidence="3 4">
    <name type="scientific">Spodoptera frugiperda</name>
    <name type="common">Fall armyworm</name>
    <dbReference type="NCBI Taxonomy" id="7108"/>
    <lineage>
        <taxon>Eukaryota</taxon>
        <taxon>Metazoa</taxon>
        <taxon>Ecdysozoa</taxon>
        <taxon>Arthropoda</taxon>
        <taxon>Hexapoda</taxon>
        <taxon>Insecta</taxon>
        <taxon>Pterygota</taxon>
        <taxon>Neoptera</taxon>
        <taxon>Endopterygota</taxon>
        <taxon>Lepidoptera</taxon>
        <taxon>Glossata</taxon>
        <taxon>Ditrysia</taxon>
        <taxon>Noctuoidea</taxon>
        <taxon>Noctuidae</taxon>
        <taxon>Amphipyrinae</taxon>
        <taxon>Spodoptera</taxon>
    </lineage>
</organism>
<sequence>MKTFGLFLLVVQISFMTTSNGTPMGVNLDIEVPEECKGQGFCSVRPRGYDAIEEKLNSILPQHIIDLHTRSSDLSDFYPDDVADNCPSTITTQSVYMYDHDSDEADIIVQTKLIPQQITEVKCDRQQMGNGDQCFMKMALNGVKTSCREQMAERTLLVYDRRIDKIRMKSYNISVCCSCHITTDL</sequence>
<dbReference type="Gene3D" id="2.10.90.10">
    <property type="entry name" value="Cystine-knot cytokines"/>
    <property type="match status" value="1"/>
</dbReference>
<evidence type="ECO:0000313" key="3">
    <source>
        <dbReference type="Proteomes" id="UP000829999"/>
    </source>
</evidence>
<keyword evidence="3" id="KW-1185">Reference proteome</keyword>
<protein>
    <submittedName>
        <fullName evidence="4">Uncharacterized protein LOC118268376</fullName>
    </submittedName>
</protein>
<feature type="domain" description="Spaetzle" evidence="2">
    <location>
        <begin position="86"/>
        <end position="181"/>
    </location>
</feature>